<dbReference type="eggNOG" id="COG2187">
    <property type="taxonomic scope" value="Bacteria"/>
</dbReference>
<sequence length="514" mass="55448">MRPEALSTFAAAKTGAQAAPFAAGERIVGALQRKLGARLVETHISWVLLGAGQVWKIKKPVTLPFVDFSTLEARRRMCAEELQLNRRLAPSIYQAVVPVTGEPDDPVLGGSGPAIEWALVMRRFADGALFSERLAAGTLTPALVDKLAERLATFHAAAPRASAGTAYGSPTRIAADTCHLLEGLAAHGVQTQAFETWARSQASALDGHWRARQREGWVREGHGDLHLANLFAEGDEATAFDGIEFDPAMRWIDVQADIAFTVMDLTAHGRTDLGFRFLDRWLAATGDHAGLAVLRYYLVYRALVRAMVATLHSPVTEAPDYLGLARHWIAPASGRLLLMHGVSGSGKSTIAERLLERAGAVRLRSDVERKRLHGLAALARSGAGLGDGPYDAAGTEQTYAYLRDAAHHALAAGWPVIVDATFLSEAPRRMFRALADQMRVPFSILHCEAPRDVLAVRLAQRAAAASDASEGGTEVLEHQLRTQQLLAEDELAHVLPLAGDIDALAAHWLAADAR</sequence>
<keyword evidence="10" id="KW-1185">Reference proteome</keyword>
<evidence type="ECO:0000256" key="5">
    <source>
        <dbReference type="ARBA" id="ARBA00022741"/>
    </source>
</evidence>
<keyword evidence="7" id="KW-0067">ATP-binding</keyword>
<organism evidence="9 10">
    <name type="scientific">Methylibium petroleiphilum (strain ATCC BAA-1232 / LMG 22953 / PM1)</name>
    <dbReference type="NCBI Taxonomy" id="420662"/>
    <lineage>
        <taxon>Bacteria</taxon>
        <taxon>Pseudomonadati</taxon>
        <taxon>Pseudomonadota</taxon>
        <taxon>Betaproteobacteria</taxon>
        <taxon>Burkholderiales</taxon>
        <taxon>Sphaerotilaceae</taxon>
        <taxon>Methylibium</taxon>
    </lineage>
</organism>
<dbReference type="SUPFAM" id="SSF52540">
    <property type="entry name" value="P-loop containing nucleoside triphosphate hydrolases"/>
    <property type="match status" value="1"/>
</dbReference>
<reference evidence="9 10" key="1">
    <citation type="journal article" date="2007" name="J. Bacteriol.">
        <title>Whole-genome analysis of the methyl tert-butyl ether-degrading beta-proteobacterium Methylibium petroleiphilum PM1.</title>
        <authorList>
            <person name="Kane S.R."/>
            <person name="Chakicherla A.Y."/>
            <person name="Chain P.S.G."/>
            <person name="Schmidt R."/>
            <person name="Shin M.W."/>
            <person name="Legler T.C."/>
            <person name="Scow K.M."/>
            <person name="Larimer F.W."/>
            <person name="Lucas S.M."/>
            <person name="Richardson P.M."/>
            <person name="Hristova K.R."/>
        </authorList>
    </citation>
    <scope>NUCLEOTIDE SEQUENCE [LARGE SCALE GENOMIC DNA]</scope>
    <source>
        <strain evidence="10">ATCC BAA-1232 / LMG 22953 / PM1</strain>
    </source>
</reference>
<dbReference type="InterPro" id="IPR006001">
    <property type="entry name" value="Therm_gnt_kin"/>
</dbReference>
<evidence type="ECO:0000256" key="4">
    <source>
        <dbReference type="ARBA" id="ARBA00022679"/>
    </source>
</evidence>
<dbReference type="KEGG" id="mpt:Mpe_A2066"/>
<dbReference type="PANTHER" id="PTHR43883:SF1">
    <property type="entry name" value="GLUCONOKINASE"/>
    <property type="match status" value="1"/>
</dbReference>
<accession>A2SHI3</accession>
<comment type="pathway">
    <text evidence="1">Carbohydrate acid metabolism.</text>
</comment>
<proteinExistence type="inferred from homology"/>
<dbReference type="eggNOG" id="COG0645">
    <property type="taxonomic scope" value="Bacteria"/>
</dbReference>
<evidence type="ECO:0000256" key="3">
    <source>
        <dbReference type="ARBA" id="ARBA00012054"/>
    </source>
</evidence>
<dbReference type="Gene3D" id="3.40.50.300">
    <property type="entry name" value="P-loop containing nucleotide triphosphate hydrolases"/>
    <property type="match status" value="1"/>
</dbReference>
<dbReference type="RefSeq" id="WP_011829659.1">
    <property type="nucleotide sequence ID" value="NC_008825.1"/>
</dbReference>
<dbReference type="CDD" id="cd02021">
    <property type="entry name" value="GntK"/>
    <property type="match status" value="1"/>
</dbReference>
<dbReference type="SUPFAM" id="SSF56112">
    <property type="entry name" value="Protein kinase-like (PK-like)"/>
    <property type="match status" value="1"/>
</dbReference>
<dbReference type="InterPro" id="IPR052732">
    <property type="entry name" value="Cell-binding_unc_protein"/>
</dbReference>
<dbReference type="InterPro" id="IPR011009">
    <property type="entry name" value="Kinase-like_dom_sf"/>
</dbReference>
<dbReference type="AlphaFoldDB" id="A2SHI3"/>
<evidence type="ECO:0000256" key="2">
    <source>
        <dbReference type="ARBA" id="ARBA00008420"/>
    </source>
</evidence>
<evidence type="ECO:0000256" key="7">
    <source>
        <dbReference type="ARBA" id="ARBA00022840"/>
    </source>
</evidence>
<dbReference type="GO" id="GO:0005975">
    <property type="term" value="P:carbohydrate metabolic process"/>
    <property type="evidence" value="ECO:0007669"/>
    <property type="project" value="InterPro"/>
</dbReference>
<gene>
    <name evidence="9" type="ordered locus">Mpe_A2066</name>
</gene>
<evidence type="ECO:0000313" key="9">
    <source>
        <dbReference type="EMBL" id="ABM95022.1"/>
    </source>
</evidence>
<evidence type="ECO:0000313" key="10">
    <source>
        <dbReference type="Proteomes" id="UP000000366"/>
    </source>
</evidence>
<keyword evidence="5" id="KW-0547">Nucleotide-binding</keyword>
<dbReference type="EC" id="2.7.1.12" evidence="3"/>
<dbReference type="InterPro" id="IPR027417">
    <property type="entry name" value="P-loop_NTPase"/>
</dbReference>
<dbReference type="EMBL" id="CP000555">
    <property type="protein sequence ID" value="ABM95022.1"/>
    <property type="molecule type" value="Genomic_DNA"/>
</dbReference>
<dbReference type="STRING" id="420662.Mpe_A2066"/>
<dbReference type="GO" id="GO:0046316">
    <property type="term" value="F:gluconokinase activity"/>
    <property type="evidence" value="ECO:0007669"/>
    <property type="project" value="UniProtKB-EC"/>
</dbReference>
<keyword evidence="6" id="KW-0418">Kinase</keyword>
<protein>
    <recommendedName>
        <fullName evidence="3">gluconokinase</fullName>
        <ecNumber evidence="3">2.7.1.12</ecNumber>
    </recommendedName>
</protein>
<evidence type="ECO:0000256" key="6">
    <source>
        <dbReference type="ARBA" id="ARBA00022777"/>
    </source>
</evidence>
<evidence type="ECO:0000256" key="1">
    <source>
        <dbReference type="ARBA" id="ARBA00004761"/>
    </source>
</evidence>
<dbReference type="HOGENOM" id="CLU_026771_1_1_4"/>
<comment type="catalytic activity">
    <reaction evidence="8">
        <text>D-gluconate + ATP = 6-phospho-D-gluconate + ADP + H(+)</text>
        <dbReference type="Rhea" id="RHEA:19433"/>
        <dbReference type="ChEBI" id="CHEBI:15378"/>
        <dbReference type="ChEBI" id="CHEBI:18391"/>
        <dbReference type="ChEBI" id="CHEBI:30616"/>
        <dbReference type="ChEBI" id="CHEBI:58759"/>
        <dbReference type="ChEBI" id="CHEBI:456216"/>
        <dbReference type="EC" id="2.7.1.12"/>
    </reaction>
</comment>
<dbReference type="PANTHER" id="PTHR43883">
    <property type="entry name" value="SLR0207 PROTEIN"/>
    <property type="match status" value="1"/>
</dbReference>
<evidence type="ECO:0000256" key="8">
    <source>
        <dbReference type="ARBA" id="ARBA00048090"/>
    </source>
</evidence>
<dbReference type="Pfam" id="PF13671">
    <property type="entry name" value="AAA_33"/>
    <property type="match status" value="1"/>
</dbReference>
<keyword evidence="4" id="KW-0808">Transferase</keyword>
<dbReference type="GO" id="GO:0005524">
    <property type="term" value="F:ATP binding"/>
    <property type="evidence" value="ECO:0007669"/>
    <property type="project" value="UniProtKB-KW"/>
</dbReference>
<dbReference type="Proteomes" id="UP000000366">
    <property type="component" value="Chromosome"/>
</dbReference>
<comment type="similarity">
    <text evidence="2">Belongs to the gluconokinase GntK/GntV family.</text>
</comment>
<name>A2SHI3_METPP</name>